<dbReference type="PANTHER" id="PTHR11842">
    <property type="entry name" value="MITOTIC SPINDLE ASSEMBLY CHECKPOINT PROTEIN MAD2"/>
    <property type="match status" value="1"/>
</dbReference>
<dbReference type="Pfam" id="PF02301">
    <property type="entry name" value="HORMA"/>
    <property type="match status" value="1"/>
</dbReference>
<sequence>MYSFENIVVPPMFERAAGKKGAKRNLKIGGNRSIVIDSRTSLVYPFKMTSTASDQLTKGSISLKGSATIVSEFFNYGIHSILYQRGVYPPESFTRKQEYGLTLLVSTDERVNQYLKDILSQIKIWLEKDKIRRLVVVLSNVETKEVLERWEFKIEIEKEVDSNGVGKNVESSAKDIKLIKQEIRDVIRQITASVTFLPLLDCICSFNILLYTKMDIECPSTWDESDPCFITNSEEVKLRSFSTAIHRVEAAVSYKIDN</sequence>
<dbReference type="PROSITE" id="PS50815">
    <property type="entry name" value="HORMA"/>
    <property type="match status" value="1"/>
</dbReference>
<organism evidence="10 11">
    <name type="scientific">Lepeophtheirus salmonis</name>
    <name type="common">Salmon louse</name>
    <name type="synonym">Caligus salmonis</name>
    <dbReference type="NCBI Taxonomy" id="72036"/>
    <lineage>
        <taxon>Eukaryota</taxon>
        <taxon>Metazoa</taxon>
        <taxon>Ecdysozoa</taxon>
        <taxon>Arthropoda</taxon>
        <taxon>Crustacea</taxon>
        <taxon>Multicrustacea</taxon>
        <taxon>Hexanauplia</taxon>
        <taxon>Copepoda</taxon>
        <taxon>Siphonostomatoida</taxon>
        <taxon>Caligidae</taxon>
        <taxon>Lepeophtheirus</taxon>
    </lineage>
</organism>
<evidence type="ECO:0000256" key="4">
    <source>
        <dbReference type="ARBA" id="ARBA00022776"/>
    </source>
</evidence>
<dbReference type="PANTHER" id="PTHR11842:SF11">
    <property type="entry name" value="MITOTIC SPINDLE ASSEMBLY CHECKPOINT PROTEIN MAD2A"/>
    <property type="match status" value="1"/>
</dbReference>
<keyword evidence="3" id="KW-0132">Cell division</keyword>
<dbReference type="InterPro" id="IPR045091">
    <property type="entry name" value="Mad2-like"/>
</dbReference>
<dbReference type="GO" id="GO:0005654">
    <property type="term" value="C:nucleoplasm"/>
    <property type="evidence" value="ECO:0007669"/>
    <property type="project" value="TreeGrafter"/>
</dbReference>
<accession>A0A7R8HCC8</accession>
<reference evidence="10" key="1">
    <citation type="submission" date="2021-02" db="EMBL/GenBank/DDBJ databases">
        <authorList>
            <person name="Bekaert M."/>
        </authorList>
    </citation>
    <scope>NUCLEOTIDE SEQUENCE</scope>
    <source>
        <strain evidence="10">IoA-00</strain>
    </source>
</reference>
<evidence type="ECO:0000256" key="7">
    <source>
        <dbReference type="ARBA" id="ARBA00068928"/>
    </source>
</evidence>
<dbReference type="EMBL" id="HG994586">
    <property type="protein sequence ID" value="CAF2999538.1"/>
    <property type="molecule type" value="Genomic_DNA"/>
</dbReference>
<dbReference type="Proteomes" id="UP000675881">
    <property type="component" value="Chromosome 7"/>
</dbReference>
<dbReference type="Gene3D" id="3.30.900.10">
    <property type="entry name" value="HORMA domain"/>
    <property type="match status" value="1"/>
</dbReference>
<dbReference type="SUPFAM" id="SSF56019">
    <property type="entry name" value="The spindle assembly checkpoint protein mad2"/>
    <property type="match status" value="1"/>
</dbReference>
<dbReference type="OrthoDB" id="1806at2759"/>
<dbReference type="InterPro" id="IPR036570">
    <property type="entry name" value="HORMA_dom_sf"/>
</dbReference>
<evidence type="ECO:0000256" key="8">
    <source>
        <dbReference type="ARBA" id="ARBA00076594"/>
    </source>
</evidence>
<evidence type="ECO:0000256" key="2">
    <source>
        <dbReference type="ARBA" id="ARBA00010348"/>
    </source>
</evidence>
<dbReference type="FunFam" id="3.30.900.10:FF:000002">
    <property type="entry name" value="Mitotic spindle assembly checkpoint protein MAD2A"/>
    <property type="match status" value="1"/>
</dbReference>
<protein>
    <recommendedName>
        <fullName evidence="7">Mitotic spindle assembly checkpoint protein MAD2A</fullName>
    </recommendedName>
    <alternativeName>
        <fullName evidence="8">Mitotic arrest deficient 2-like protein 1</fullName>
    </alternativeName>
</protein>
<keyword evidence="5" id="KW-0539">Nucleus</keyword>
<keyword evidence="6" id="KW-0131">Cell cycle</keyword>
<dbReference type="AlphaFoldDB" id="A0A7R8HCC8"/>
<evidence type="ECO:0000256" key="3">
    <source>
        <dbReference type="ARBA" id="ARBA00022618"/>
    </source>
</evidence>
<comment type="subcellular location">
    <subcellularLocation>
        <location evidence="1">Nucleus</location>
    </subcellularLocation>
</comment>
<keyword evidence="11" id="KW-1185">Reference proteome</keyword>
<name>A0A7R8HCC8_LEPSM</name>
<dbReference type="InterPro" id="IPR003511">
    <property type="entry name" value="HORMA_dom"/>
</dbReference>
<dbReference type="GO" id="GO:0007094">
    <property type="term" value="P:mitotic spindle assembly checkpoint signaling"/>
    <property type="evidence" value="ECO:0007669"/>
    <property type="project" value="TreeGrafter"/>
</dbReference>
<evidence type="ECO:0000259" key="9">
    <source>
        <dbReference type="PROSITE" id="PS50815"/>
    </source>
</evidence>
<dbReference type="GO" id="GO:0000776">
    <property type="term" value="C:kinetochore"/>
    <property type="evidence" value="ECO:0007669"/>
    <property type="project" value="TreeGrafter"/>
</dbReference>
<gene>
    <name evidence="10" type="ORF">LSAA_13222</name>
</gene>
<feature type="domain" description="HORMA" evidence="9">
    <location>
        <begin position="64"/>
        <end position="252"/>
    </location>
</feature>
<evidence type="ECO:0000256" key="1">
    <source>
        <dbReference type="ARBA" id="ARBA00004123"/>
    </source>
</evidence>
<comment type="similarity">
    <text evidence="2">Belongs to the MAD2 family.</text>
</comment>
<evidence type="ECO:0000256" key="5">
    <source>
        <dbReference type="ARBA" id="ARBA00023242"/>
    </source>
</evidence>
<dbReference type="GO" id="GO:0051301">
    <property type="term" value="P:cell division"/>
    <property type="evidence" value="ECO:0007669"/>
    <property type="project" value="UniProtKB-KW"/>
</dbReference>
<proteinExistence type="inferred from homology"/>
<keyword evidence="4" id="KW-0498">Mitosis</keyword>
<dbReference type="GO" id="GO:1990728">
    <property type="term" value="C:mitotic spindle assembly checkpoint MAD1-MAD2 complex"/>
    <property type="evidence" value="ECO:0007669"/>
    <property type="project" value="UniProtKB-ARBA"/>
</dbReference>
<evidence type="ECO:0000313" key="11">
    <source>
        <dbReference type="Proteomes" id="UP000675881"/>
    </source>
</evidence>
<evidence type="ECO:0000313" key="10">
    <source>
        <dbReference type="EMBL" id="CAF2999538.1"/>
    </source>
</evidence>
<evidence type="ECO:0000256" key="6">
    <source>
        <dbReference type="ARBA" id="ARBA00023306"/>
    </source>
</evidence>